<sequence length="114" mass="12553">MLRTGLGAVVGAESGMAALASAGATPAWTVERSPEKSVMGSKDAFDLTTDERTMARLRRRDQEAGMMTKMKSRVEEAMHARGITNMISQRGVYDFNDEAPVLKPRKGMRYHFTA</sequence>
<dbReference type="EMBL" id="JAVRRL010000078">
    <property type="protein sequence ID" value="KAK5108770.1"/>
    <property type="molecule type" value="Genomic_DNA"/>
</dbReference>
<proteinExistence type="predicted"/>
<comment type="caution">
    <text evidence="1">The sequence shown here is derived from an EMBL/GenBank/DDBJ whole genome shotgun (WGS) entry which is preliminary data.</text>
</comment>
<evidence type="ECO:0000313" key="1">
    <source>
        <dbReference type="EMBL" id="KAK5108770.1"/>
    </source>
</evidence>
<accession>A0AAN7TII4</accession>
<protein>
    <submittedName>
        <fullName evidence="1">Uncharacterized protein</fullName>
    </submittedName>
</protein>
<gene>
    <name evidence="1" type="ORF">LTR62_007830</name>
</gene>
<dbReference type="Proteomes" id="UP001310890">
    <property type="component" value="Unassembled WGS sequence"/>
</dbReference>
<name>A0AAN7TII4_9PEZI</name>
<organism evidence="1 2">
    <name type="scientific">Meristemomyces frigidus</name>
    <dbReference type="NCBI Taxonomy" id="1508187"/>
    <lineage>
        <taxon>Eukaryota</taxon>
        <taxon>Fungi</taxon>
        <taxon>Dikarya</taxon>
        <taxon>Ascomycota</taxon>
        <taxon>Pezizomycotina</taxon>
        <taxon>Dothideomycetes</taxon>
        <taxon>Dothideomycetidae</taxon>
        <taxon>Mycosphaerellales</taxon>
        <taxon>Teratosphaeriaceae</taxon>
        <taxon>Meristemomyces</taxon>
    </lineage>
</organism>
<dbReference type="AlphaFoldDB" id="A0AAN7TII4"/>
<evidence type="ECO:0000313" key="2">
    <source>
        <dbReference type="Proteomes" id="UP001310890"/>
    </source>
</evidence>
<reference evidence="1" key="1">
    <citation type="submission" date="2023-08" db="EMBL/GenBank/DDBJ databases">
        <title>Black Yeasts Isolated from many extreme environments.</title>
        <authorList>
            <person name="Coleine C."/>
            <person name="Stajich J.E."/>
            <person name="Selbmann L."/>
        </authorList>
    </citation>
    <scope>NUCLEOTIDE SEQUENCE</scope>
    <source>
        <strain evidence="1">CCFEE 5401</strain>
    </source>
</reference>